<evidence type="ECO:0000313" key="3">
    <source>
        <dbReference type="EMBL" id="KAH7020816.1"/>
    </source>
</evidence>
<evidence type="ECO:0000313" key="4">
    <source>
        <dbReference type="Proteomes" id="UP000756346"/>
    </source>
</evidence>
<keyword evidence="4" id="KW-1185">Reference proteome</keyword>
<sequence length="402" mass="43468">MTLALAMLSRSVSAIPNDHFFEYFPGYGPGLARVAQNNCSIEISDYHAGVAEGCPSHAEWPQCISGRAVDCLMEHMSEMNKANLAAAGVVLGFLPSILSLVGTSTAESGILSMRRPLLALLLAAGAPVVSPLRMFELTRADQHVPGFTAANYDEVFMGLSDRLRGDHPGRNRVALLVCCVQYLLALGAVANLYVMSYELSVKAVCSFATDTTYHPLLWAVIALAIHGGGAVAMRLRYRDTGTAGDGFRRLVADEEADAASAGNNRNHRNNNRHNNRRNKNLVHRVRSFIYHEFTPSIIQDPTLTLSLRQPRRPRGGRPSTSVLFIILLCGISLGTILHVIYGTLVMSSTMFINTADAIVLAARYLVSTIACRAVMAFEIGGMVTARPPLGSGEPKRGEGSDR</sequence>
<evidence type="ECO:0000256" key="2">
    <source>
        <dbReference type="SAM" id="Phobius"/>
    </source>
</evidence>
<name>A0A9P9BK49_9PEZI</name>
<organism evidence="3 4">
    <name type="scientific">Microdochium trichocladiopsis</name>
    <dbReference type="NCBI Taxonomy" id="1682393"/>
    <lineage>
        <taxon>Eukaryota</taxon>
        <taxon>Fungi</taxon>
        <taxon>Dikarya</taxon>
        <taxon>Ascomycota</taxon>
        <taxon>Pezizomycotina</taxon>
        <taxon>Sordariomycetes</taxon>
        <taxon>Xylariomycetidae</taxon>
        <taxon>Xylariales</taxon>
        <taxon>Microdochiaceae</taxon>
        <taxon>Microdochium</taxon>
    </lineage>
</organism>
<proteinExistence type="predicted"/>
<dbReference type="AlphaFoldDB" id="A0A9P9BK49"/>
<dbReference type="Proteomes" id="UP000756346">
    <property type="component" value="Unassembled WGS sequence"/>
</dbReference>
<feature type="transmembrane region" description="Helical" evidence="2">
    <location>
        <begin position="215"/>
        <end position="233"/>
    </location>
</feature>
<feature type="transmembrane region" description="Helical" evidence="2">
    <location>
        <begin position="173"/>
        <end position="195"/>
    </location>
</feature>
<keyword evidence="2" id="KW-0812">Transmembrane</keyword>
<dbReference type="OrthoDB" id="3009728at2759"/>
<keyword evidence="2" id="KW-1133">Transmembrane helix</keyword>
<feature type="transmembrane region" description="Helical" evidence="2">
    <location>
        <begin position="321"/>
        <end position="341"/>
    </location>
</feature>
<dbReference type="RefSeq" id="XP_046007017.1">
    <property type="nucleotide sequence ID" value="XM_046159436.1"/>
</dbReference>
<protein>
    <submittedName>
        <fullName evidence="3">Uncharacterized protein</fullName>
    </submittedName>
</protein>
<feature type="region of interest" description="Disordered" evidence="1">
    <location>
        <begin position="258"/>
        <end position="277"/>
    </location>
</feature>
<evidence type="ECO:0000256" key="1">
    <source>
        <dbReference type="SAM" id="MobiDB-lite"/>
    </source>
</evidence>
<dbReference type="GeneID" id="70188982"/>
<keyword evidence="2" id="KW-0472">Membrane</keyword>
<feature type="transmembrane region" description="Helical" evidence="2">
    <location>
        <begin position="84"/>
        <end position="106"/>
    </location>
</feature>
<gene>
    <name evidence="3" type="ORF">B0I36DRAFT_367301</name>
</gene>
<accession>A0A9P9BK49</accession>
<comment type="caution">
    <text evidence="3">The sequence shown here is derived from an EMBL/GenBank/DDBJ whole genome shotgun (WGS) entry which is preliminary data.</text>
</comment>
<feature type="compositionally biased region" description="Basic residues" evidence="1">
    <location>
        <begin position="265"/>
        <end position="277"/>
    </location>
</feature>
<dbReference type="EMBL" id="JAGTJQ010000010">
    <property type="protein sequence ID" value="KAH7020816.1"/>
    <property type="molecule type" value="Genomic_DNA"/>
</dbReference>
<reference evidence="3" key="1">
    <citation type="journal article" date="2021" name="Nat. Commun.">
        <title>Genetic determinants of endophytism in the Arabidopsis root mycobiome.</title>
        <authorList>
            <person name="Mesny F."/>
            <person name="Miyauchi S."/>
            <person name="Thiergart T."/>
            <person name="Pickel B."/>
            <person name="Atanasova L."/>
            <person name="Karlsson M."/>
            <person name="Huettel B."/>
            <person name="Barry K.W."/>
            <person name="Haridas S."/>
            <person name="Chen C."/>
            <person name="Bauer D."/>
            <person name="Andreopoulos W."/>
            <person name="Pangilinan J."/>
            <person name="LaButti K."/>
            <person name="Riley R."/>
            <person name="Lipzen A."/>
            <person name="Clum A."/>
            <person name="Drula E."/>
            <person name="Henrissat B."/>
            <person name="Kohler A."/>
            <person name="Grigoriev I.V."/>
            <person name="Martin F.M."/>
            <person name="Hacquard S."/>
        </authorList>
    </citation>
    <scope>NUCLEOTIDE SEQUENCE</scope>
    <source>
        <strain evidence="3">MPI-CAGE-CH-0230</strain>
    </source>
</reference>